<reference evidence="1" key="1">
    <citation type="submission" date="2023-06" db="EMBL/GenBank/DDBJ databases">
        <authorList>
            <person name="Kurt Z."/>
        </authorList>
    </citation>
    <scope>NUCLEOTIDE SEQUENCE</scope>
</reference>
<dbReference type="EMBL" id="CATOUU010000840">
    <property type="protein sequence ID" value="CAI9953525.1"/>
    <property type="molecule type" value="Genomic_DNA"/>
</dbReference>
<reference evidence="2 3" key="2">
    <citation type="submission" date="2024-07" db="EMBL/GenBank/DDBJ databases">
        <authorList>
            <person name="Akdeniz Z."/>
        </authorList>
    </citation>
    <scope>NUCLEOTIDE SEQUENCE [LARGE SCALE GENOMIC DNA]</scope>
</reference>
<evidence type="ECO:0000313" key="3">
    <source>
        <dbReference type="Proteomes" id="UP001642409"/>
    </source>
</evidence>
<proteinExistence type="predicted"/>
<accession>A0AA86QKR9</accession>
<evidence type="ECO:0000313" key="1">
    <source>
        <dbReference type="EMBL" id="CAI9953525.1"/>
    </source>
</evidence>
<dbReference type="AlphaFoldDB" id="A0AA86QKR9"/>
<sequence>MYQTFDSIFSEFQVSYFSESYNQILFSYVPSEAMDSREVLQASQSLSQMIFENSFMFESDEQIRDRYCITNDNYIVTRILKNSVPASAAQSRRSSIDNIQASQQDAQGSTPKQMLQHNPQYFLERAGFIVVTAVFTKNVPQFCFDVICGYVQSVGDIVLKSAHKFHHYEIQNIVSELLEQLREDINKTLKQHFQVTISAQFPVFKYYSDNMFAKNEQQTKTIDMQVSSIPFLSGIEANNYEHIPVRVYNKQSIDFMKMSQPSRMKEQIIPKYFDVEIQQQLEEADHSGTIWNIKDFNKLLHDSWFQKYTSQKIHNDKLVYREQTFTQREIKAAMKCLSDQTLLQTIIAKFMVSNYHAVVFGPALLVNILVRSLGMLLPTNLQNKIIFASTEPDKCDSNCFDNIFSSTEQYYQKCENCQAMTHRLHAVKNAVVQGINSNTLDLTDILISAENNPVIIDMIRNEVTLTNFMNTERNYSRKLHQMLVQHRYTDYSMLQKQFQIQSCLQQQIQLKQNCTLKFNQLQLLSQNLMKNALFQNEIVASFGYQPDYQYGITSLFQKHVTDMQTKLVKFREPTQESNLYQIQIFKQNKQKFSDDQILFEQFKNMELIQQDELIVKFYSKRIIQNNIKLMSVNQYGSMDYFDIEAAPQFL</sequence>
<protein>
    <submittedName>
        <fullName evidence="1">Uncharacterized protein</fullName>
    </submittedName>
</protein>
<gene>
    <name evidence="2" type="ORF">HINF_LOCUS31723</name>
    <name evidence="1" type="ORF">HINF_LOCUS41170</name>
</gene>
<dbReference type="EMBL" id="CAXDID020000107">
    <property type="protein sequence ID" value="CAL6028271.1"/>
    <property type="molecule type" value="Genomic_DNA"/>
</dbReference>
<evidence type="ECO:0000313" key="2">
    <source>
        <dbReference type="EMBL" id="CAL6028271.1"/>
    </source>
</evidence>
<name>A0AA86QKR9_9EUKA</name>
<comment type="caution">
    <text evidence="1">The sequence shown here is derived from an EMBL/GenBank/DDBJ whole genome shotgun (WGS) entry which is preliminary data.</text>
</comment>
<dbReference type="Proteomes" id="UP001642409">
    <property type="component" value="Unassembled WGS sequence"/>
</dbReference>
<keyword evidence="3" id="KW-1185">Reference proteome</keyword>
<organism evidence="1">
    <name type="scientific">Hexamita inflata</name>
    <dbReference type="NCBI Taxonomy" id="28002"/>
    <lineage>
        <taxon>Eukaryota</taxon>
        <taxon>Metamonada</taxon>
        <taxon>Diplomonadida</taxon>
        <taxon>Hexamitidae</taxon>
        <taxon>Hexamitinae</taxon>
        <taxon>Hexamita</taxon>
    </lineage>
</organism>